<accession>A0ABR1XZ26</accession>
<proteinExistence type="predicted"/>
<evidence type="ECO:0000313" key="2">
    <source>
        <dbReference type="Proteomes" id="UP001456524"/>
    </source>
</evidence>
<reference evidence="1 2" key="1">
    <citation type="journal article" date="2022" name="G3 (Bethesda)">
        <title>Enemy or ally: a genomic approach to elucidate the lifestyle of Phyllosticta citrichinaensis.</title>
        <authorList>
            <person name="Buijs V.A."/>
            <person name="Groenewald J.Z."/>
            <person name="Haridas S."/>
            <person name="LaButti K.M."/>
            <person name="Lipzen A."/>
            <person name="Martin F.M."/>
            <person name="Barry K."/>
            <person name="Grigoriev I.V."/>
            <person name="Crous P.W."/>
            <person name="Seidl M.F."/>
        </authorList>
    </citation>
    <scope>NUCLEOTIDE SEQUENCE [LARGE SCALE GENOMIC DNA]</scope>
    <source>
        <strain evidence="1 2">CBS 129764</strain>
    </source>
</reference>
<evidence type="ECO:0008006" key="3">
    <source>
        <dbReference type="Google" id="ProtNLM"/>
    </source>
</evidence>
<protein>
    <recommendedName>
        <fullName evidence="3">Secreted protein</fullName>
    </recommendedName>
</protein>
<sequence>MRNGRYESTDVLRNFAAAVWVAASCSANGCRDNYFGRPVWTSAGACLAASPVSEPRHSPTPNSQHHLAPRSTCCLLFFQSSGAGFAEDALAFAVLAICENKFNPVLTSAKSCGSVSCMAYMQLHIGQWMSRRLLHLRTEQSESVHCFRPRTSRRRAALYR</sequence>
<evidence type="ECO:0000313" key="1">
    <source>
        <dbReference type="EMBL" id="KAK8173570.1"/>
    </source>
</evidence>
<dbReference type="Proteomes" id="UP001456524">
    <property type="component" value="Unassembled WGS sequence"/>
</dbReference>
<name>A0ABR1XZ26_9PEZI</name>
<keyword evidence="2" id="KW-1185">Reference proteome</keyword>
<comment type="caution">
    <text evidence="1">The sequence shown here is derived from an EMBL/GenBank/DDBJ whole genome shotgun (WGS) entry which is preliminary data.</text>
</comment>
<dbReference type="PROSITE" id="PS51257">
    <property type="entry name" value="PROKAR_LIPOPROTEIN"/>
    <property type="match status" value="1"/>
</dbReference>
<organism evidence="1 2">
    <name type="scientific">Phyllosticta citrichinensis</name>
    <dbReference type="NCBI Taxonomy" id="1130410"/>
    <lineage>
        <taxon>Eukaryota</taxon>
        <taxon>Fungi</taxon>
        <taxon>Dikarya</taxon>
        <taxon>Ascomycota</taxon>
        <taxon>Pezizomycotina</taxon>
        <taxon>Dothideomycetes</taxon>
        <taxon>Dothideomycetes incertae sedis</taxon>
        <taxon>Botryosphaeriales</taxon>
        <taxon>Phyllostictaceae</taxon>
        <taxon>Phyllosticta</taxon>
    </lineage>
</organism>
<dbReference type="EMBL" id="JBBWUH010000003">
    <property type="protein sequence ID" value="KAK8173570.1"/>
    <property type="molecule type" value="Genomic_DNA"/>
</dbReference>
<gene>
    <name evidence="1" type="ORF">IWX90DRAFT_145834</name>
</gene>